<dbReference type="PANTHER" id="PTHR30055">
    <property type="entry name" value="HTH-TYPE TRANSCRIPTIONAL REGULATOR RUTR"/>
    <property type="match status" value="1"/>
</dbReference>
<evidence type="ECO:0000256" key="3">
    <source>
        <dbReference type="ARBA" id="ARBA00023163"/>
    </source>
</evidence>
<protein>
    <submittedName>
        <fullName evidence="6">TetR family transcriptional regulator</fullName>
    </submittedName>
</protein>
<proteinExistence type="predicted"/>
<dbReference type="InterPro" id="IPR023772">
    <property type="entry name" value="DNA-bd_HTH_TetR-type_CS"/>
</dbReference>
<dbReference type="Gene3D" id="1.10.357.10">
    <property type="entry name" value="Tetracycline Repressor, domain 2"/>
    <property type="match status" value="1"/>
</dbReference>
<evidence type="ECO:0000256" key="2">
    <source>
        <dbReference type="ARBA" id="ARBA00023125"/>
    </source>
</evidence>
<evidence type="ECO:0000313" key="6">
    <source>
        <dbReference type="EMBL" id="MBT0768785.1"/>
    </source>
</evidence>
<dbReference type="Pfam" id="PF00440">
    <property type="entry name" value="TetR_N"/>
    <property type="match status" value="1"/>
</dbReference>
<dbReference type="InterPro" id="IPR001647">
    <property type="entry name" value="HTH_TetR"/>
</dbReference>
<keyword evidence="1" id="KW-0805">Transcription regulation</keyword>
<dbReference type="Proteomes" id="UP001197247">
    <property type="component" value="Unassembled WGS sequence"/>
</dbReference>
<keyword evidence="7" id="KW-1185">Reference proteome</keyword>
<reference evidence="6 7" key="1">
    <citation type="submission" date="2021-05" db="EMBL/GenBank/DDBJ databases">
        <title>Kineosporia and Streptomyces sp. nov. two new marine actinobacteria isolated from Coral.</title>
        <authorList>
            <person name="Buangrab K."/>
            <person name="Sutthacheep M."/>
            <person name="Yeemin T."/>
            <person name="Harunari E."/>
            <person name="Igarashi Y."/>
            <person name="Kanchanasin P."/>
            <person name="Tanasupawat S."/>
            <person name="Phongsopitanun W."/>
        </authorList>
    </citation>
    <scope>NUCLEOTIDE SEQUENCE [LARGE SCALE GENOMIC DNA]</scope>
    <source>
        <strain evidence="6 7">J2-2</strain>
    </source>
</reference>
<comment type="caution">
    <text evidence="6">The sequence shown here is derived from an EMBL/GenBank/DDBJ whole genome shotgun (WGS) entry which is preliminary data.</text>
</comment>
<dbReference type="SUPFAM" id="SSF46689">
    <property type="entry name" value="Homeodomain-like"/>
    <property type="match status" value="1"/>
</dbReference>
<dbReference type="PANTHER" id="PTHR30055:SF238">
    <property type="entry name" value="MYCOFACTOCIN BIOSYNTHESIS TRANSCRIPTIONAL REGULATOR MFTR-RELATED"/>
    <property type="match status" value="1"/>
</dbReference>
<feature type="domain" description="HTH tetR-type" evidence="5">
    <location>
        <begin position="16"/>
        <end position="76"/>
    </location>
</feature>
<sequence length="211" mass="22381">MSPVNPGPGLRERRKRATREALTQAALTLAAGHGLEHVTVEAISEAAGVSPRTFFNYFATKEDAVVGDAGEGMARVCHHVRTLPAELSALAALRTALTRELVETPHEQATFTLRMAVLEQSPSLYPRIMASTESAMRELTQAIADRVGVDAGHPFPCLLAVVAGSAFRATLMKWHTAGGTADPAALLTETFELLAAGLPDPKPDPNLAPKP</sequence>
<dbReference type="InterPro" id="IPR050109">
    <property type="entry name" value="HTH-type_TetR-like_transc_reg"/>
</dbReference>
<dbReference type="EMBL" id="JAHBAY010000003">
    <property type="protein sequence ID" value="MBT0768785.1"/>
    <property type="molecule type" value="Genomic_DNA"/>
</dbReference>
<evidence type="ECO:0000313" key="7">
    <source>
        <dbReference type="Proteomes" id="UP001197247"/>
    </source>
</evidence>
<dbReference type="Pfam" id="PF17754">
    <property type="entry name" value="TetR_C_14"/>
    <property type="match status" value="1"/>
</dbReference>
<name>A0ABS5TCH4_9ACTN</name>
<organism evidence="6 7">
    <name type="scientific">Kineosporia corallincola</name>
    <dbReference type="NCBI Taxonomy" id="2835133"/>
    <lineage>
        <taxon>Bacteria</taxon>
        <taxon>Bacillati</taxon>
        <taxon>Actinomycetota</taxon>
        <taxon>Actinomycetes</taxon>
        <taxon>Kineosporiales</taxon>
        <taxon>Kineosporiaceae</taxon>
        <taxon>Kineosporia</taxon>
    </lineage>
</organism>
<accession>A0ABS5TCH4</accession>
<evidence type="ECO:0000256" key="1">
    <source>
        <dbReference type="ARBA" id="ARBA00023015"/>
    </source>
</evidence>
<evidence type="ECO:0000259" key="5">
    <source>
        <dbReference type="PROSITE" id="PS50977"/>
    </source>
</evidence>
<keyword evidence="2 4" id="KW-0238">DNA-binding</keyword>
<evidence type="ECO:0000256" key="4">
    <source>
        <dbReference type="PROSITE-ProRule" id="PRU00335"/>
    </source>
</evidence>
<keyword evidence="3" id="KW-0804">Transcription</keyword>
<gene>
    <name evidence="6" type="ORF">KIH74_07600</name>
</gene>
<dbReference type="Gene3D" id="1.10.10.60">
    <property type="entry name" value="Homeodomain-like"/>
    <property type="match status" value="1"/>
</dbReference>
<dbReference type="InterPro" id="IPR041347">
    <property type="entry name" value="MftR_C"/>
</dbReference>
<dbReference type="PROSITE" id="PS01081">
    <property type="entry name" value="HTH_TETR_1"/>
    <property type="match status" value="1"/>
</dbReference>
<dbReference type="RefSeq" id="WP_214155091.1">
    <property type="nucleotide sequence ID" value="NZ_JAHBAY010000003.1"/>
</dbReference>
<dbReference type="InterPro" id="IPR009057">
    <property type="entry name" value="Homeodomain-like_sf"/>
</dbReference>
<dbReference type="PROSITE" id="PS50977">
    <property type="entry name" value="HTH_TETR_2"/>
    <property type="match status" value="1"/>
</dbReference>
<feature type="DNA-binding region" description="H-T-H motif" evidence="4">
    <location>
        <begin position="39"/>
        <end position="58"/>
    </location>
</feature>